<evidence type="ECO:0000256" key="1">
    <source>
        <dbReference type="RuleBase" id="RU003860"/>
    </source>
</evidence>
<dbReference type="Gene3D" id="3.30.300.90">
    <property type="entry name" value="BolA-like"/>
    <property type="match status" value="1"/>
</dbReference>
<dbReference type="PIRSF" id="PIRSF003113">
    <property type="entry name" value="BolA"/>
    <property type="match status" value="1"/>
</dbReference>
<name>A0A1T4T447_9HYPH</name>
<reference evidence="3" key="1">
    <citation type="submission" date="2017-02" db="EMBL/GenBank/DDBJ databases">
        <authorList>
            <person name="Varghese N."/>
            <person name="Submissions S."/>
        </authorList>
    </citation>
    <scope>NUCLEOTIDE SEQUENCE [LARGE SCALE GENOMIC DNA]</scope>
    <source>
        <strain evidence="3">ATCC 27094</strain>
    </source>
</reference>
<evidence type="ECO:0000313" key="3">
    <source>
        <dbReference type="Proteomes" id="UP000190092"/>
    </source>
</evidence>
<dbReference type="InterPro" id="IPR002634">
    <property type="entry name" value="BolA"/>
</dbReference>
<comment type="similarity">
    <text evidence="1">Belongs to the BolA/IbaG family.</text>
</comment>
<keyword evidence="3" id="KW-1185">Reference proteome</keyword>
<dbReference type="InterPro" id="IPR036065">
    <property type="entry name" value="BolA-like_sf"/>
</dbReference>
<protein>
    <submittedName>
        <fullName evidence="2">BolA protein</fullName>
    </submittedName>
</protein>
<sequence length="93" mass="10272">MGMMATAIDSKLRQHFAPMRLSIEDESSRHRGHAGYREGGESHFRVEIVSAAFAGQSRVARQRLVYAVLKDEFSAGLHALALTTLTPEEDTKA</sequence>
<organism evidence="2 3">
    <name type="scientific">Enhydrobacter aerosaccus</name>
    <dbReference type="NCBI Taxonomy" id="225324"/>
    <lineage>
        <taxon>Bacteria</taxon>
        <taxon>Pseudomonadati</taxon>
        <taxon>Pseudomonadota</taxon>
        <taxon>Alphaproteobacteria</taxon>
        <taxon>Hyphomicrobiales</taxon>
        <taxon>Enhydrobacter</taxon>
    </lineage>
</organism>
<dbReference type="PANTHER" id="PTHR46230:SF7">
    <property type="entry name" value="BOLA-LIKE PROTEIN 1"/>
    <property type="match status" value="1"/>
</dbReference>
<dbReference type="EMBL" id="FUWJ01000012">
    <property type="protein sequence ID" value="SKA35233.1"/>
    <property type="molecule type" value="Genomic_DNA"/>
</dbReference>
<gene>
    <name evidence="2" type="ORF">SAMN02745126_05662</name>
</gene>
<dbReference type="STRING" id="225324.SAMN02745126_05662"/>
<proteinExistence type="inferred from homology"/>
<dbReference type="OrthoDB" id="9811118at2"/>
<dbReference type="Proteomes" id="UP000190092">
    <property type="component" value="Unassembled WGS sequence"/>
</dbReference>
<dbReference type="SUPFAM" id="SSF82657">
    <property type="entry name" value="BolA-like"/>
    <property type="match status" value="1"/>
</dbReference>
<dbReference type="GO" id="GO:0016226">
    <property type="term" value="P:iron-sulfur cluster assembly"/>
    <property type="evidence" value="ECO:0007669"/>
    <property type="project" value="TreeGrafter"/>
</dbReference>
<dbReference type="PANTHER" id="PTHR46230">
    <property type="match status" value="1"/>
</dbReference>
<dbReference type="Pfam" id="PF01722">
    <property type="entry name" value="BolA"/>
    <property type="match status" value="1"/>
</dbReference>
<accession>A0A1T4T447</accession>
<dbReference type="AlphaFoldDB" id="A0A1T4T447"/>
<evidence type="ECO:0000313" key="2">
    <source>
        <dbReference type="EMBL" id="SKA35233.1"/>
    </source>
</evidence>